<feature type="compositionally biased region" description="Polar residues" evidence="1">
    <location>
        <begin position="89"/>
        <end position="104"/>
    </location>
</feature>
<accession>A0A2H3CHC7</accession>
<name>A0A2H3CHC7_ARMGA</name>
<keyword evidence="3" id="KW-1185">Reference proteome</keyword>
<gene>
    <name evidence="2" type="ORF">ARMGADRAFT_1091421</name>
</gene>
<sequence>MPSTSLRCYTVPPLPMLVRRPSTSPPSVSAPCLPSLSVLSNPHPHPDATSVKSLISIKNGQDDPPTLIAARRPPSPPPQPHDDDPPSSTATVPSLPSTTRPPLV</sequence>
<dbReference type="InParanoid" id="A0A2H3CHC7"/>
<dbReference type="AlphaFoldDB" id="A0A2H3CHC7"/>
<protein>
    <submittedName>
        <fullName evidence="2">Uncharacterized protein</fullName>
    </submittedName>
</protein>
<feature type="region of interest" description="Disordered" evidence="1">
    <location>
        <begin position="20"/>
        <end position="104"/>
    </location>
</feature>
<reference evidence="3" key="1">
    <citation type="journal article" date="2017" name="Nat. Ecol. Evol.">
        <title>Genome expansion and lineage-specific genetic innovations in the forest pathogenic fungi Armillaria.</title>
        <authorList>
            <person name="Sipos G."/>
            <person name="Prasanna A.N."/>
            <person name="Walter M.C."/>
            <person name="O'Connor E."/>
            <person name="Balint B."/>
            <person name="Krizsan K."/>
            <person name="Kiss B."/>
            <person name="Hess J."/>
            <person name="Varga T."/>
            <person name="Slot J."/>
            <person name="Riley R."/>
            <person name="Boka B."/>
            <person name="Rigling D."/>
            <person name="Barry K."/>
            <person name="Lee J."/>
            <person name="Mihaltcheva S."/>
            <person name="LaButti K."/>
            <person name="Lipzen A."/>
            <person name="Waldron R."/>
            <person name="Moloney N.M."/>
            <person name="Sperisen C."/>
            <person name="Kredics L."/>
            <person name="Vagvoelgyi C."/>
            <person name="Patrignani A."/>
            <person name="Fitzpatrick D."/>
            <person name="Nagy I."/>
            <person name="Doyle S."/>
            <person name="Anderson J.B."/>
            <person name="Grigoriev I.V."/>
            <person name="Gueldener U."/>
            <person name="Muensterkoetter M."/>
            <person name="Nagy L.G."/>
        </authorList>
    </citation>
    <scope>NUCLEOTIDE SEQUENCE [LARGE SCALE GENOMIC DNA]</scope>
    <source>
        <strain evidence="3">Ar21-2</strain>
    </source>
</reference>
<feature type="compositionally biased region" description="Low complexity" evidence="1">
    <location>
        <begin position="21"/>
        <end position="31"/>
    </location>
</feature>
<proteinExistence type="predicted"/>
<feature type="compositionally biased region" description="Polar residues" evidence="1">
    <location>
        <begin position="50"/>
        <end position="59"/>
    </location>
</feature>
<evidence type="ECO:0000256" key="1">
    <source>
        <dbReference type="SAM" id="MobiDB-lite"/>
    </source>
</evidence>
<evidence type="ECO:0000313" key="3">
    <source>
        <dbReference type="Proteomes" id="UP000217790"/>
    </source>
</evidence>
<dbReference type="EMBL" id="KZ293732">
    <property type="protein sequence ID" value="PBK81260.1"/>
    <property type="molecule type" value="Genomic_DNA"/>
</dbReference>
<dbReference type="Proteomes" id="UP000217790">
    <property type="component" value="Unassembled WGS sequence"/>
</dbReference>
<organism evidence="2 3">
    <name type="scientific">Armillaria gallica</name>
    <name type="common">Bulbous honey fungus</name>
    <name type="synonym">Armillaria bulbosa</name>
    <dbReference type="NCBI Taxonomy" id="47427"/>
    <lineage>
        <taxon>Eukaryota</taxon>
        <taxon>Fungi</taxon>
        <taxon>Dikarya</taxon>
        <taxon>Basidiomycota</taxon>
        <taxon>Agaricomycotina</taxon>
        <taxon>Agaricomycetes</taxon>
        <taxon>Agaricomycetidae</taxon>
        <taxon>Agaricales</taxon>
        <taxon>Marasmiineae</taxon>
        <taxon>Physalacriaceae</taxon>
        <taxon>Armillaria</taxon>
    </lineage>
</organism>
<evidence type="ECO:0000313" key="2">
    <source>
        <dbReference type="EMBL" id="PBK81260.1"/>
    </source>
</evidence>